<accession>G4CR29</accession>
<dbReference type="HOGENOM" id="CLU_3202501_0_0_4"/>
<evidence type="ECO:0000313" key="1">
    <source>
        <dbReference type="EMBL" id="EGZ45589.1"/>
    </source>
</evidence>
<evidence type="ECO:0000313" key="2">
    <source>
        <dbReference type="Proteomes" id="UP000005336"/>
    </source>
</evidence>
<dbReference type="EMBL" id="AGAZ01000057">
    <property type="protein sequence ID" value="EGZ45589.1"/>
    <property type="molecule type" value="Genomic_DNA"/>
</dbReference>
<reference evidence="1 2" key="1">
    <citation type="submission" date="2011-06" db="EMBL/GenBank/DDBJ databases">
        <authorList>
            <person name="Muzny D."/>
            <person name="Qin X."/>
            <person name="Deng J."/>
            <person name="Jiang H."/>
            <person name="Liu Y."/>
            <person name="Qu J."/>
            <person name="Song X.-Z."/>
            <person name="Zhang L."/>
            <person name="Thornton R."/>
            <person name="Coyle M."/>
            <person name="Francisco L."/>
            <person name="Jackson L."/>
            <person name="Javaid M."/>
            <person name="Korchina V."/>
            <person name="Kovar C."/>
            <person name="Mata R."/>
            <person name="Mathew T."/>
            <person name="Ngo R."/>
            <person name="Nguyen L."/>
            <person name="Nguyen N."/>
            <person name="Okwuonu G."/>
            <person name="Ongeri F."/>
            <person name="Pham C."/>
            <person name="Simmons D."/>
            <person name="Wilczek-Boney K."/>
            <person name="Hale W."/>
            <person name="Jakkamsetti A."/>
            <person name="Pham P."/>
            <person name="Ruth R."/>
            <person name="San Lucas F."/>
            <person name="Warren J."/>
            <person name="Zhang J."/>
            <person name="Zhao Z."/>
            <person name="Zhou C."/>
            <person name="Zhu D."/>
            <person name="Lee S."/>
            <person name="Bess C."/>
            <person name="Blankenburg K."/>
            <person name="Forbes L."/>
            <person name="Fu Q."/>
            <person name="Gubbala S."/>
            <person name="Hirani K."/>
            <person name="Jayaseelan J.C."/>
            <person name="Lara F."/>
            <person name="Munidasa M."/>
            <person name="Palculict T."/>
            <person name="Patil S."/>
            <person name="Pu L.-L."/>
            <person name="Saada N."/>
            <person name="Tang L."/>
            <person name="Weissenberger G."/>
            <person name="Zhu Y."/>
            <person name="Hemphill L."/>
            <person name="Shang Y."/>
            <person name="Youmans B."/>
            <person name="Ayvaz T."/>
            <person name="Ross M."/>
            <person name="Santibanez J."/>
            <person name="Aqrawi P."/>
            <person name="Gross S."/>
            <person name="Joshi V."/>
            <person name="Fowler G."/>
            <person name="Nazareth L."/>
            <person name="Reid J."/>
            <person name="Worley K."/>
            <person name="Petrosino J."/>
            <person name="Highlander S."/>
            <person name="Gibbs R."/>
        </authorList>
    </citation>
    <scope>NUCLEOTIDE SEQUENCE [LARGE SCALE GENOMIC DNA]</scope>
    <source>
        <strain evidence="1 2">9715</strain>
    </source>
</reference>
<proteinExistence type="predicted"/>
<gene>
    <name evidence="1" type="ORF">HMPREF9370_1539</name>
</gene>
<name>G4CR29_9NEIS</name>
<protein>
    <submittedName>
        <fullName evidence="1">Uncharacterized protein</fullName>
    </submittedName>
</protein>
<organism evidence="1 2">
    <name type="scientific">Neisseria wadsworthii 9715</name>
    <dbReference type="NCBI Taxonomy" id="1030841"/>
    <lineage>
        <taxon>Bacteria</taxon>
        <taxon>Pseudomonadati</taxon>
        <taxon>Pseudomonadota</taxon>
        <taxon>Betaproteobacteria</taxon>
        <taxon>Neisseriales</taxon>
        <taxon>Neisseriaceae</taxon>
        <taxon>Neisseria</taxon>
    </lineage>
</organism>
<comment type="caution">
    <text evidence="1">The sequence shown here is derived from an EMBL/GenBank/DDBJ whole genome shotgun (WGS) entry which is preliminary data.</text>
</comment>
<sequence>MPGFTACTILINHNRINLKSNNACLKTYQPVFRQALLYLSKHMIF</sequence>
<dbReference type="Proteomes" id="UP000005336">
    <property type="component" value="Unassembled WGS sequence"/>
</dbReference>
<dbReference type="AlphaFoldDB" id="G4CR29"/>
<keyword evidence="2" id="KW-1185">Reference proteome</keyword>